<organism evidence="8 9">
    <name type="scientific">Tritrichomonas foetus</name>
    <dbReference type="NCBI Taxonomy" id="1144522"/>
    <lineage>
        <taxon>Eukaryota</taxon>
        <taxon>Metamonada</taxon>
        <taxon>Parabasalia</taxon>
        <taxon>Tritrichomonadida</taxon>
        <taxon>Tritrichomonadidae</taxon>
        <taxon>Tritrichomonas</taxon>
    </lineage>
</organism>
<dbReference type="GO" id="GO:0005737">
    <property type="term" value="C:cytoplasm"/>
    <property type="evidence" value="ECO:0007669"/>
    <property type="project" value="TreeGrafter"/>
</dbReference>
<reference evidence="8" key="1">
    <citation type="submission" date="2016-10" db="EMBL/GenBank/DDBJ databases">
        <authorList>
            <person name="Benchimol M."/>
            <person name="Almeida L.G."/>
            <person name="Vasconcelos A.T."/>
            <person name="Perreira-Neves A."/>
            <person name="Rosa I.A."/>
            <person name="Tasca T."/>
            <person name="Bogo M.R."/>
            <person name="de Souza W."/>
        </authorList>
    </citation>
    <scope>NUCLEOTIDE SEQUENCE [LARGE SCALE GENOMIC DNA]</scope>
    <source>
        <strain evidence="8">K</strain>
    </source>
</reference>
<evidence type="ECO:0000256" key="5">
    <source>
        <dbReference type="ARBA" id="ARBA00022840"/>
    </source>
</evidence>
<dbReference type="VEuPathDB" id="TrichDB:TRFO_03402"/>
<dbReference type="FunFam" id="1.10.510.10:FF:000571">
    <property type="entry name" value="Maternal embryonic leucine zipper kinase"/>
    <property type="match status" value="1"/>
</dbReference>
<gene>
    <name evidence="8" type="ORF">TRFO_03402</name>
</gene>
<evidence type="ECO:0000256" key="1">
    <source>
        <dbReference type="ARBA" id="ARBA00022527"/>
    </source>
</evidence>
<dbReference type="RefSeq" id="XP_068366144.1">
    <property type="nucleotide sequence ID" value="XM_068491272.1"/>
</dbReference>
<keyword evidence="3 6" id="KW-0547">Nucleotide-binding</keyword>
<comment type="caution">
    <text evidence="8">The sequence shown here is derived from an EMBL/GenBank/DDBJ whole genome shotgun (WGS) entry which is preliminary data.</text>
</comment>
<dbReference type="Gene3D" id="1.10.510.10">
    <property type="entry name" value="Transferase(Phosphotransferase) domain 1"/>
    <property type="match status" value="1"/>
</dbReference>
<proteinExistence type="predicted"/>
<dbReference type="PANTHER" id="PTHR24346">
    <property type="entry name" value="MAP/MICROTUBULE AFFINITY-REGULATING KINASE"/>
    <property type="match status" value="1"/>
</dbReference>
<dbReference type="AlphaFoldDB" id="A0A1J4KQ28"/>
<dbReference type="GeneID" id="94825976"/>
<dbReference type="InterPro" id="IPR000719">
    <property type="entry name" value="Prot_kinase_dom"/>
</dbReference>
<keyword evidence="1" id="KW-0723">Serine/threonine-protein kinase</keyword>
<evidence type="ECO:0000313" key="9">
    <source>
        <dbReference type="Proteomes" id="UP000179807"/>
    </source>
</evidence>
<dbReference type="PROSITE" id="PS50011">
    <property type="entry name" value="PROTEIN_KINASE_DOM"/>
    <property type="match status" value="1"/>
</dbReference>
<keyword evidence="2" id="KW-0808">Transferase</keyword>
<evidence type="ECO:0000313" key="8">
    <source>
        <dbReference type="EMBL" id="OHT13008.1"/>
    </source>
</evidence>
<dbReference type="Proteomes" id="UP000179807">
    <property type="component" value="Unassembled WGS sequence"/>
</dbReference>
<evidence type="ECO:0000256" key="4">
    <source>
        <dbReference type="ARBA" id="ARBA00022777"/>
    </source>
</evidence>
<dbReference type="Pfam" id="PF00069">
    <property type="entry name" value="Pkinase"/>
    <property type="match status" value="1"/>
</dbReference>
<keyword evidence="9" id="KW-1185">Reference proteome</keyword>
<dbReference type="PANTHER" id="PTHR24346:SF82">
    <property type="entry name" value="KP78A-RELATED"/>
    <property type="match status" value="1"/>
</dbReference>
<evidence type="ECO:0000256" key="2">
    <source>
        <dbReference type="ARBA" id="ARBA00022679"/>
    </source>
</evidence>
<evidence type="ECO:0000259" key="7">
    <source>
        <dbReference type="PROSITE" id="PS50011"/>
    </source>
</evidence>
<dbReference type="OrthoDB" id="541276at2759"/>
<dbReference type="SUPFAM" id="SSF56112">
    <property type="entry name" value="Protein kinase-like (PK-like)"/>
    <property type="match status" value="1"/>
</dbReference>
<keyword evidence="4 8" id="KW-0418">Kinase</keyword>
<keyword evidence="5 6" id="KW-0067">ATP-binding</keyword>
<dbReference type="InterPro" id="IPR011009">
    <property type="entry name" value="Kinase-like_dom_sf"/>
</dbReference>
<dbReference type="GO" id="GO:0004674">
    <property type="term" value="F:protein serine/threonine kinase activity"/>
    <property type="evidence" value="ECO:0007669"/>
    <property type="project" value="UniProtKB-KW"/>
</dbReference>
<protein>
    <submittedName>
        <fullName evidence="8">AGC family protein kinase</fullName>
    </submittedName>
</protein>
<dbReference type="GO" id="GO:0035556">
    <property type="term" value="P:intracellular signal transduction"/>
    <property type="evidence" value="ECO:0007669"/>
    <property type="project" value="TreeGrafter"/>
</dbReference>
<evidence type="ECO:0000256" key="6">
    <source>
        <dbReference type="PROSITE-ProRule" id="PRU10141"/>
    </source>
</evidence>
<dbReference type="PROSITE" id="PS00107">
    <property type="entry name" value="PROTEIN_KINASE_ATP"/>
    <property type="match status" value="1"/>
</dbReference>
<name>A0A1J4KQ28_9EUKA</name>
<feature type="binding site" evidence="6">
    <location>
        <position position="77"/>
    </location>
    <ligand>
        <name>ATP</name>
        <dbReference type="ChEBI" id="CHEBI:30616"/>
    </ligand>
</feature>
<dbReference type="GO" id="GO:0005524">
    <property type="term" value="F:ATP binding"/>
    <property type="evidence" value="ECO:0007669"/>
    <property type="project" value="UniProtKB-UniRule"/>
</dbReference>
<dbReference type="InterPro" id="IPR017441">
    <property type="entry name" value="Protein_kinase_ATP_BS"/>
</dbReference>
<evidence type="ECO:0000256" key="3">
    <source>
        <dbReference type="ARBA" id="ARBA00022741"/>
    </source>
</evidence>
<feature type="domain" description="Protein kinase" evidence="7">
    <location>
        <begin position="48"/>
        <end position="340"/>
    </location>
</feature>
<dbReference type="EMBL" id="MLAK01000549">
    <property type="protein sequence ID" value="OHT13008.1"/>
    <property type="molecule type" value="Genomic_DNA"/>
</dbReference>
<sequence>MKSEKKSARSLKFSSFKKLFVYLFQMTILLLPNSKDLYSIENIPSTSYKSIKTIGTGSFGTVFKAVDNFTGSILAIKAVSKERLTEIVVDGKNGYLNREIQTMKELSLDSDDISNHLENEVNDEITDKVKNESISNNSEKTGDCQHINKLINFYQTKTHVYFVMDYCKDRNVLNYLNQVGKIQEHLAAHIFHQIVTAIKYGHDRNIPHRNIKPENILFSKFPNIQVSDFGFCAFHDPQHISKAFCGSTGYLAPEVICKIDHDPKLADVWSLGVLLYHMVTGSLPWDGDTEKHVTQQILAGSYKAINNIVSNECRNLISSMMQVNPHKRITLEQILLSPWLENAENIPMTTCLPKLQKETKNEKLKKKSEHLNHSVTSFGQSVKVHKPKPIFPIKGQMRQRLSLVSSKTKVLF</sequence>
<accession>A0A1J4KQ28</accession>